<evidence type="ECO:0000313" key="2">
    <source>
        <dbReference type="EMBL" id="QNP57756.1"/>
    </source>
</evidence>
<dbReference type="RefSeq" id="WP_187734759.1">
    <property type="nucleotide sequence ID" value="NZ_CP060790.1"/>
</dbReference>
<dbReference type="Pfam" id="PF13663">
    <property type="entry name" value="DUF4148"/>
    <property type="match status" value="1"/>
</dbReference>
<dbReference type="EMBL" id="CP060790">
    <property type="protein sequence ID" value="QNP57756.1"/>
    <property type="molecule type" value="Genomic_DNA"/>
</dbReference>
<proteinExistence type="predicted"/>
<gene>
    <name evidence="2" type="ORF">H9L24_11360</name>
</gene>
<keyword evidence="1" id="KW-0732">Signal</keyword>
<evidence type="ECO:0000313" key="3">
    <source>
        <dbReference type="Proteomes" id="UP000516057"/>
    </source>
</evidence>
<name>A0A7H0HB40_9BURK</name>
<organism evidence="2 3">
    <name type="scientific">Paenacidovorax monticola</name>
    <dbReference type="NCBI Taxonomy" id="1926868"/>
    <lineage>
        <taxon>Bacteria</taxon>
        <taxon>Pseudomonadati</taxon>
        <taxon>Pseudomonadota</taxon>
        <taxon>Betaproteobacteria</taxon>
        <taxon>Burkholderiales</taxon>
        <taxon>Comamonadaceae</taxon>
        <taxon>Paenacidovorax</taxon>
    </lineage>
</organism>
<protein>
    <submittedName>
        <fullName evidence="2">DUF4148 domain-containing protein</fullName>
    </submittedName>
</protein>
<evidence type="ECO:0000256" key="1">
    <source>
        <dbReference type="SAM" id="SignalP"/>
    </source>
</evidence>
<dbReference type="Proteomes" id="UP000516057">
    <property type="component" value="Chromosome"/>
</dbReference>
<feature type="signal peptide" evidence="1">
    <location>
        <begin position="1"/>
        <end position="22"/>
    </location>
</feature>
<dbReference type="AlphaFoldDB" id="A0A7H0HB40"/>
<reference evidence="2 3" key="1">
    <citation type="submission" date="2020-08" db="EMBL/GenBank/DDBJ databases">
        <title>Genome sequence of Acidovorax monticola KACC 19171T.</title>
        <authorList>
            <person name="Hyun D.-W."/>
            <person name="Bae J.-W."/>
        </authorList>
    </citation>
    <scope>NUCLEOTIDE SEQUENCE [LARGE SCALE GENOMIC DNA]</scope>
    <source>
        <strain evidence="2 3">KACC 19171</strain>
    </source>
</reference>
<feature type="chain" id="PRO_5028892073" evidence="1">
    <location>
        <begin position="23"/>
        <end position="105"/>
    </location>
</feature>
<dbReference type="InterPro" id="IPR025421">
    <property type="entry name" value="DUF4148"/>
</dbReference>
<accession>A0A7H0HB40</accession>
<dbReference type="KEGG" id="amon:H9L24_11360"/>
<keyword evidence="3" id="KW-1185">Reference proteome</keyword>
<sequence>MNAYRTLGTAALIALSAVAAQAAEPRMDGDWSNDPVSMQAPSTLTRAQVVAELAAARENGTLPRSGQWYDEPAPLGGQTSVLTRAEVRAEAVAAMKNHEFVGGDH</sequence>